<protein>
    <submittedName>
        <fullName evidence="1">Uncharacterized protein</fullName>
    </submittedName>
</protein>
<proteinExistence type="predicted"/>
<dbReference type="AlphaFoldDB" id="X0XSW1"/>
<accession>X0XSW1</accession>
<gene>
    <name evidence="1" type="ORF">S01H1_69416</name>
</gene>
<evidence type="ECO:0000313" key="1">
    <source>
        <dbReference type="EMBL" id="GAG39733.1"/>
    </source>
</evidence>
<sequence>MSKLSYKQCNVYINGKPAQTTEIDYSKAYDDIDRITITLYPVSLTINEVKCGDKTTQEVHIET</sequence>
<reference evidence="1" key="1">
    <citation type="journal article" date="2014" name="Front. Microbiol.">
        <title>High frequency of phylogenetically diverse reductive dehalogenase-homologous genes in deep subseafloor sedimentary metagenomes.</title>
        <authorList>
            <person name="Kawai M."/>
            <person name="Futagami T."/>
            <person name="Toyoda A."/>
            <person name="Takaki Y."/>
            <person name="Nishi S."/>
            <person name="Hori S."/>
            <person name="Arai W."/>
            <person name="Tsubouchi T."/>
            <person name="Morono Y."/>
            <person name="Uchiyama I."/>
            <person name="Ito T."/>
            <person name="Fujiyama A."/>
            <person name="Inagaki F."/>
            <person name="Takami H."/>
        </authorList>
    </citation>
    <scope>NUCLEOTIDE SEQUENCE</scope>
    <source>
        <strain evidence="1">Expedition CK06-06</strain>
    </source>
</reference>
<dbReference type="EMBL" id="BARS01046088">
    <property type="protein sequence ID" value="GAG39733.1"/>
    <property type="molecule type" value="Genomic_DNA"/>
</dbReference>
<name>X0XSW1_9ZZZZ</name>
<comment type="caution">
    <text evidence="1">The sequence shown here is derived from an EMBL/GenBank/DDBJ whole genome shotgun (WGS) entry which is preliminary data.</text>
</comment>
<organism evidence="1">
    <name type="scientific">marine sediment metagenome</name>
    <dbReference type="NCBI Taxonomy" id="412755"/>
    <lineage>
        <taxon>unclassified sequences</taxon>
        <taxon>metagenomes</taxon>
        <taxon>ecological metagenomes</taxon>
    </lineage>
</organism>